<dbReference type="PANTHER" id="PTHR43756:SF5">
    <property type="entry name" value="CHOLINE MONOOXYGENASE, CHLOROPLASTIC"/>
    <property type="match status" value="1"/>
</dbReference>
<keyword evidence="9" id="KW-1185">Reference proteome</keyword>
<keyword evidence="2" id="KW-0001">2Fe-2S</keyword>
<dbReference type="GO" id="GO:0016491">
    <property type="term" value="F:oxidoreductase activity"/>
    <property type="evidence" value="ECO:0007669"/>
    <property type="project" value="UniProtKB-KW"/>
</dbReference>
<keyword evidence="5" id="KW-0408">Iron</keyword>
<dbReference type="Gene3D" id="2.102.10.10">
    <property type="entry name" value="Rieske [2Fe-2S] iron-sulphur domain"/>
    <property type="match status" value="1"/>
</dbReference>
<dbReference type="SUPFAM" id="SSF50022">
    <property type="entry name" value="ISP domain"/>
    <property type="match status" value="1"/>
</dbReference>
<keyword evidence="6" id="KW-0411">Iron-sulfur</keyword>
<gene>
    <name evidence="8" type="ORF">A0128_12880</name>
</gene>
<evidence type="ECO:0000256" key="6">
    <source>
        <dbReference type="ARBA" id="ARBA00023014"/>
    </source>
</evidence>
<dbReference type="PRINTS" id="PR00090">
    <property type="entry name" value="RNGDIOXGNASE"/>
</dbReference>
<evidence type="ECO:0000256" key="4">
    <source>
        <dbReference type="ARBA" id="ARBA00023002"/>
    </source>
</evidence>
<comment type="cofactor">
    <cofactor evidence="1">
        <name>Fe cation</name>
        <dbReference type="ChEBI" id="CHEBI:24875"/>
    </cofactor>
</comment>
<evidence type="ECO:0000313" key="8">
    <source>
        <dbReference type="EMBL" id="AOP34668.1"/>
    </source>
</evidence>
<reference evidence="8 9" key="1">
    <citation type="submission" date="2016-04" db="EMBL/GenBank/DDBJ databases">
        <title>Complete genome seqeunce of Leptospira alstonii serovar Room22.</title>
        <authorList>
            <person name="Nally J.E."/>
            <person name="Bayles D.O."/>
            <person name="Hurley D."/>
            <person name="Fanning S."/>
            <person name="McMahon B.J."/>
            <person name="Arent Z."/>
        </authorList>
    </citation>
    <scope>NUCLEOTIDE SEQUENCE [LARGE SCALE GENOMIC DNA]</scope>
    <source>
        <strain evidence="8 9">GWTS #1</strain>
    </source>
</reference>
<dbReference type="EMBL" id="CP015217">
    <property type="protein sequence ID" value="AOP34668.1"/>
    <property type="molecule type" value="Genomic_DNA"/>
</dbReference>
<feature type="domain" description="Rieske" evidence="7">
    <location>
        <begin position="84"/>
        <end position="174"/>
    </location>
</feature>
<dbReference type="Proteomes" id="UP000094197">
    <property type="component" value="Chromosome 1"/>
</dbReference>
<name>A0A1D7UYK3_9LEPT</name>
<dbReference type="RefSeq" id="WP_069607893.1">
    <property type="nucleotide sequence ID" value="NZ_CP015217.1"/>
</dbReference>
<dbReference type="KEGG" id="laj:A0128_12880"/>
<dbReference type="SUPFAM" id="SSF55961">
    <property type="entry name" value="Bet v1-like"/>
    <property type="match status" value="1"/>
</dbReference>
<keyword evidence="4" id="KW-0560">Oxidoreductase</keyword>
<evidence type="ECO:0000259" key="7">
    <source>
        <dbReference type="PROSITE" id="PS51296"/>
    </source>
</evidence>
<keyword evidence="3" id="KW-0479">Metal-binding</keyword>
<dbReference type="InterPro" id="IPR036922">
    <property type="entry name" value="Rieske_2Fe-2S_sf"/>
</dbReference>
<dbReference type="GO" id="GO:0005506">
    <property type="term" value="F:iron ion binding"/>
    <property type="evidence" value="ECO:0007669"/>
    <property type="project" value="InterPro"/>
</dbReference>
<dbReference type="Pfam" id="PF00848">
    <property type="entry name" value="Ring_hydroxyl_A"/>
    <property type="match status" value="1"/>
</dbReference>
<dbReference type="OrthoDB" id="9800776at2"/>
<dbReference type="PROSITE" id="PS51296">
    <property type="entry name" value="RIESKE"/>
    <property type="match status" value="1"/>
</dbReference>
<proteinExistence type="predicted"/>
<dbReference type="Gene3D" id="3.90.380.10">
    <property type="entry name" value="Naphthalene 1,2-dioxygenase Alpha Subunit, Chain A, domain 1"/>
    <property type="match status" value="2"/>
</dbReference>
<evidence type="ECO:0000256" key="2">
    <source>
        <dbReference type="ARBA" id="ARBA00022714"/>
    </source>
</evidence>
<protein>
    <submittedName>
        <fullName evidence="8">Ribosomal subunit interface protein</fullName>
    </submittedName>
</protein>
<organism evidence="8 9">
    <name type="scientific">Leptospira tipperaryensis</name>
    <dbReference type="NCBI Taxonomy" id="2564040"/>
    <lineage>
        <taxon>Bacteria</taxon>
        <taxon>Pseudomonadati</taxon>
        <taxon>Spirochaetota</taxon>
        <taxon>Spirochaetia</taxon>
        <taxon>Leptospirales</taxon>
        <taxon>Leptospiraceae</taxon>
        <taxon>Leptospira</taxon>
    </lineage>
</organism>
<dbReference type="InterPro" id="IPR001663">
    <property type="entry name" value="Rng_hydr_dOase-A"/>
</dbReference>
<dbReference type="Pfam" id="PF00355">
    <property type="entry name" value="Rieske"/>
    <property type="match status" value="1"/>
</dbReference>
<evidence type="ECO:0000256" key="1">
    <source>
        <dbReference type="ARBA" id="ARBA00001962"/>
    </source>
</evidence>
<evidence type="ECO:0000313" key="9">
    <source>
        <dbReference type="Proteomes" id="UP000094197"/>
    </source>
</evidence>
<dbReference type="InterPro" id="IPR015879">
    <property type="entry name" value="Ring_hydroxy_dOase_asu_C_dom"/>
</dbReference>
<dbReference type="CDD" id="cd03469">
    <property type="entry name" value="Rieske_RO_Alpha_N"/>
    <property type="match status" value="1"/>
</dbReference>
<dbReference type="GO" id="GO:0051537">
    <property type="term" value="F:2 iron, 2 sulfur cluster binding"/>
    <property type="evidence" value="ECO:0007669"/>
    <property type="project" value="UniProtKB-KW"/>
</dbReference>
<dbReference type="AlphaFoldDB" id="A0A1D7UYK3"/>
<evidence type="ECO:0000256" key="5">
    <source>
        <dbReference type="ARBA" id="ARBA00023004"/>
    </source>
</evidence>
<sequence>MFEKETVEIVRPKSLPFSPEIVDRILKQSKIGMPEISELPTFHAENRSDLKTDFYTDEETFSLEKRIFEERAVVAGFQDQVQSPGDHIVCKIQDRNLLILRDEENVLRAYYNSCIHRGTRLVSEKKEKPLRKIVCPYHSWTYALNGELLTADCKVPKKGLTELPISNVSGILFVGFQKETFNHLESILEELRGFEFDSYVPYAIKRTEGNYNWKVGVEIFLESYHISTVHKNSVAPVIAKNASIFDPMGENARILIPNRSFENVSIPTRKDLIISYFLFPSTILVIFRDHFAMIHFQPISKEKTLCIQAVLIPPKSKTPRMSRHWDYNAEFFFKTISEDLALADEIQLGLKRDGSIFPSSYEPGIFHFHDQIRNFFSAPSP</sequence>
<dbReference type="PANTHER" id="PTHR43756">
    <property type="entry name" value="CHOLINE MONOOXYGENASE, CHLOROPLASTIC"/>
    <property type="match status" value="1"/>
</dbReference>
<accession>A0A1D7UYK3</accession>
<evidence type="ECO:0000256" key="3">
    <source>
        <dbReference type="ARBA" id="ARBA00022723"/>
    </source>
</evidence>
<dbReference type="InterPro" id="IPR017941">
    <property type="entry name" value="Rieske_2Fe-2S"/>
</dbReference>